<dbReference type="GO" id="GO:0003677">
    <property type="term" value="F:DNA binding"/>
    <property type="evidence" value="ECO:0007669"/>
    <property type="project" value="UniProtKB-KW"/>
</dbReference>
<dbReference type="Gene3D" id="1.20.120.530">
    <property type="entry name" value="GntR ligand-binding domain-like"/>
    <property type="match status" value="1"/>
</dbReference>
<dbReference type="InterPro" id="IPR011711">
    <property type="entry name" value="GntR_C"/>
</dbReference>
<dbReference type="Proteomes" id="UP000254134">
    <property type="component" value="Unassembled WGS sequence"/>
</dbReference>
<dbReference type="InterPro" id="IPR036390">
    <property type="entry name" value="WH_DNA-bd_sf"/>
</dbReference>
<keyword evidence="2" id="KW-0238">DNA-binding</keyword>
<dbReference type="SUPFAM" id="SSF46785">
    <property type="entry name" value="Winged helix' DNA-binding domain"/>
    <property type="match status" value="1"/>
</dbReference>
<evidence type="ECO:0000313" key="6">
    <source>
        <dbReference type="EMBL" id="RDI74186.1"/>
    </source>
</evidence>
<dbReference type="RefSeq" id="WP_181813616.1">
    <property type="nucleotide sequence ID" value="NZ_QQZY01000005.1"/>
</dbReference>
<dbReference type="InterPro" id="IPR008920">
    <property type="entry name" value="TF_FadR/GntR_C"/>
</dbReference>
<dbReference type="InterPro" id="IPR000524">
    <property type="entry name" value="Tscrpt_reg_HTH_GntR"/>
</dbReference>
<evidence type="ECO:0000313" key="7">
    <source>
        <dbReference type="Proteomes" id="UP000254134"/>
    </source>
</evidence>
<dbReference type="AlphaFoldDB" id="A0A7M2YVU2"/>
<evidence type="ECO:0000256" key="1">
    <source>
        <dbReference type="ARBA" id="ARBA00023015"/>
    </source>
</evidence>
<dbReference type="InterPro" id="IPR036388">
    <property type="entry name" value="WH-like_DNA-bd_sf"/>
</dbReference>
<keyword evidence="7" id="KW-1185">Reference proteome</keyword>
<evidence type="ECO:0000256" key="3">
    <source>
        <dbReference type="ARBA" id="ARBA00023163"/>
    </source>
</evidence>
<dbReference type="PANTHER" id="PTHR43537">
    <property type="entry name" value="TRANSCRIPTIONAL REGULATOR, GNTR FAMILY"/>
    <property type="match status" value="1"/>
</dbReference>
<dbReference type="SMART" id="SM00895">
    <property type="entry name" value="FCD"/>
    <property type="match status" value="1"/>
</dbReference>
<feature type="domain" description="HTH gntR-type" evidence="5">
    <location>
        <begin position="15"/>
        <end position="85"/>
    </location>
</feature>
<sequence length="252" mass="25876">MGKARELALAPLRSEGAVEQVVRRLGEAIGTGVLAPGERLPAEQQLAARLGVAPMTLRQALAILRDAGFVETRRGRAGGSFVRPDAPGALPEPSATPPTAARLRELTDFRRAISGEASALAAARASGATVHDLRAADAAVAASAGDAAAFRLADARFHVAVAEASRSERLIAAETQVQAELGEILRFAPGPAAARRISQAGHAAIVAAIAAGDEQAARVEAVRHAEATHDWIVGLRLGLGRAQVAGRPAACE</sequence>
<gene>
    <name evidence="6" type="ORF">Gocc_2283</name>
</gene>
<reference evidence="7" key="2">
    <citation type="journal article" date="2019" name="MicrobiologyOpen">
        <title>High-quality draft genome sequence of Gaiella occulta isolated from a 150 meter deep mineral water borehole and comparison with the genome sequences of other deep-branching lineages of the phylum Actinobacteria.</title>
        <authorList>
            <person name="Severino R."/>
            <person name="Froufe H.J.C."/>
            <person name="Barroso C."/>
            <person name="Albuquerque L."/>
            <person name="Lobo-da-Cunha A."/>
            <person name="da Costa M.S."/>
            <person name="Egas C."/>
        </authorList>
    </citation>
    <scope>NUCLEOTIDE SEQUENCE [LARGE SCALE GENOMIC DNA]</scope>
    <source>
        <strain evidence="7">F2-233</strain>
    </source>
</reference>
<proteinExistence type="predicted"/>
<evidence type="ECO:0000256" key="4">
    <source>
        <dbReference type="SAM" id="MobiDB-lite"/>
    </source>
</evidence>
<dbReference type="Pfam" id="PF07729">
    <property type="entry name" value="FCD"/>
    <property type="match status" value="1"/>
</dbReference>
<evidence type="ECO:0000256" key="2">
    <source>
        <dbReference type="ARBA" id="ARBA00023125"/>
    </source>
</evidence>
<reference evidence="6 7" key="1">
    <citation type="submission" date="2018-07" db="EMBL/GenBank/DDBJ databases">
        <title>High-quality-draft genome sequence of Gaiella occulta.</title>
        <authorList>
            <person name="Severino R."/>
            <person name="Froufe H.J.C."/>
            <person name="Rainey F.A."/>
            <person name="Barroso C."/>
            <person name="Albuquerque L."/>
            <person name="Lobo-Da-Cunha A."/>
            <person name="Da Costa M.S."/>
            <person name="Egas C."/>
        </authorList>
    </citation>
    <scope>NUCLEOTIDE SEQUENCE [LARGE SCALE GENOMIC DNA]</scope>
    <source>
        <strain evidence="6 7">F2-233</strain>
    </source>
</reference>
<dbReference type="EMBL" id="QQZY01000005">
    <property type="protein sequence ID" value="RDI74186.1"/>
    <property type="molecule type" value="Genomic_DNA"/>
</dbReference>
<comment type="caution">
    <text evidence="6">The sequence shown here is derived from an EMBL/GenBank/DDBJ whole genome shotgun (WGS) entry which is preliminary data.</text>
</comment>
<dbReference type="PRINTS" id="PR00035">
    <property type="entry name" value="HTHGNTR"/>
</dbReference>
<dbReference type="Gene3D" id="1.10.10.10">
    <property type="entry name" value="Winged helix-like DNA-binding domain superfamily/Winged helix DNA-binding domain"/>
    <property type="match status" value="1"/>
</dbReference>
<keyword evidence="3" id="KW-0804">Transcription</keyword>
<dbReference type="PROSITE" id="PS50949">
    <property type="entry name" value="HTH_GNTR"/>
    <property type="match status" value="1"/>
</dbReference>
<dbReference type="SUPFAM" id="SSF48008">
    <property type="entry name" value="GntR ligand-binding domain-like"/>
    <property type="match status" value="1"/>
</dbReference>
<feature type="region of interest" description="Disordered" evidence="4">
    <location>
        <begin position="78"/>
        <end position="98"/>
    </location>
</feature>
<dbReference type="Pfam" id="PF00392">
    <property type="entry name" value="GntR"/>
    <property type="match status" value="1"/>
</dbReference>
<dbReference type="SMART" id="SM00345">
    <property type="entry name" value="HTH_GNTR"/>
    <property type="match status" value="1"/>
</dbReference>
<dbReference type="PANTHER" id="PTHR43537:SF24">
    <property type="entry name" value="GLUCONATE OPERON TRANSCRIPTIONAL REPRESSOR"/>
    <property type="match status" value="1"/>
</dbReference>
<dbReference type="GO" id="GO:0003700">
    <property type="term" value="F:DNA-binding transcription factor activity"/>
    <property type="evidence" value="ECO:0007669"/>
    <property type="project" value="InterPro"/>
</dbReference>
<name>A0A7M2YVU2_9ACTN</name>
<keyword evidence="1" id="KW-0805">Transcription regulation</keyword>
<evidence type="ECO:0000259" key="5">
    <source>
        <dbReference type="PROSITE" id="PS50949"/>
    </source>
</evidence>
<accession>A0A7M2YVU2</accession>
<dbReference type="CDD" id="cd07377">
    <property type="entry name" value="WHTH_GntR"/>
    <property type="match status" value="1"/>
</dbReference>
<organism evidence="6 7">
    <name type="scientific">Gaiella occulta</name>
    <dbReference type="NCBI Taxonomy" id="1002870"/>
    <lineage>
        <taxon>Bacteria</taxon>
        <taxon>Bacillati</taxon>
        <taxon>Actinomycetota</taxon>
        <taxon>Thermoleophilia</taxon>
        <taxon>Gaiellales</taxon>
        <taxon>Gaiellaceae</taxon>
        <taxon>Gaiella</taxon>
    </lineage>
</organism>
<protein>
    <submittedName>
        <fullName evidence="6">Transcriptional regulator</fullName>
    </submittedName>
</protein>